<name>A0A4Q9KF68_9ACTN</name>
<proteinExistence type="predicted"/>
<evidence type="ECO:0008006" key="3">
    <source>
        <dbReference type="Google" id="ProtNLM"/>
    </source>
</evidence>
<dbReference type="PANTHER" id="PTHR40861:SF1">
    <property type="entry name" value="PHOSPHATIDATE PHOSPHATASE APP1 CATALYTIC DOMAIN-CONTAINING PROTEIN"/>
    <property type="match status" value="1"/>
</dbReference>
<organism evidence="1 2">
    <name type="scientific">Propioniciclava sinopodophylli</name>
    <dbReference type="NCBI Taxonomy" id="1837344"/>
    <lineage>
        <taxon>Bacteria</taxon>
        <taxon>Bacillati</taxon>
        <taxon>Actinomycetota</taxon>
        <taxon>Actinomycetes</taxon>
        <taxon>Propionibacteriales</taxon>
        <taxon>Propionibacteriaceae</taxon>
        <taxon>Propioniciclava</taxon>
    </lineage>
</organism>
<keyword evidence="2" id="KW-1185">Reference proteome</keyword>
<sequence length="388" mass="42105">MPIEQDLIVTLLQGHTDRKEEAHVLELLREASAPTLDKVLREVDAALLFRSLDDHLLGPANHAALRDLLVERIGELSIAAQANVAYGLQAGITGRADEEAISAIFHARKGIELTQLKNQMNSRTDAHDLEGLVFGDIDDEGIRVEILDHIAEQAAGVHTGESKVLCDIDDTVICALHDDRYPKGTIYPGILALLEALDRGHDDEPFSTGDLTFVTARPGDALGLIENHTRSSLRRAGIATHSVLTGTLSALVTHDLMAGQKIANIDHYRQLFPEYRKLFIGDSGQGDVRVGELLLERFGDVVDIVVIHDVVGTPEDERAAHAAAGIHFVDTYIGAARLMHERGLIAEAGLERVISESYAALDAIAWRSPEQRAAIQALLDRDAAPATA</sequence>
<dbReference type="RefSeq" id="WP_131167379.1">
    <property type="nucleotide sequence ID" value="NZ_SDMQ01000003.1"/>
</dbReference>
<dbReference type="PANTHER" id="PTHR40861">
    <property type="entry name" value="DUF2183 DOMAIN-CONTAINING PROTEIN"/>
    <property type="match status" value="1"/>
</dbReference>
<dbReference type="Proteomes" id="UP000292373">
    <property type="component" value="Unassembled WGS sequence"/>
</dbReference>
<dbReference type="AlphaFoldDB" id="A0A4Q9KF68"/>
<dbReference type="EMBL" id="SDMQ01000003">
    <property type="protein sequence ID" value="TBT86594.1"/>
    <property type="molecule type" value="Genomic_DNA"/>
</dbReference>
<comment type="caution">
    <text evidence="1">The sequence shown here is derived from an EMBL/GenBank/DDBJ whole genome shotgun (WGS) entry which is preliminary data.</text>
</comment>
<accession>A0A4Q9KF68</accession>
<protein>
    <recommendedName>
        <fullName evidence="3">DUF2183 domain-containing protein</fullName>
    </recommendedName>
</protein>
<evidence type="ECO:0000313" key="1">
    <source>
        <dbReference type="EMBL" id="TBT86594.1"/>
    </source>
</evidence>
<gene>
    <name evidence="1" type="ORF">ET989_04600</name>
</gene>
<dbReference type="OrthoDB" id="4840954at2"/>
<reference evidence="1 2" key="1">
    <citation type="submission" date="2019-01" db="EMBL/GenBank/DDBJ databases">
        <title>Lactibacter flavus gen. nov., sp. nov., a novel bacterium of the family Propionibacteriaceae isolated from raw milk and dairy products.</title>
        <authorList>
            <person name="Huptas C."/>
            <person name="Wenning M."/>
            <person name="Breitenwieser F."/>
            <person name="Doll E."/>
            <person name="Von Neubeck M."/>
            <person name="Busse H.-J."/>
            <person name="Scherer S."/>
        </authorList>
    </citation>
    <scope>NUCLEOTIDE SEQUENCE [LARGE SCALE GENOMIC DNA]</scope>
    <source>
        <strain evidence="1 2">KCTC 33808</strain>
    </source>
</reference>
<evidence type="ECO:0000313" key="2">
    <source>
        <dbReference type="Proteomes" id="UP000292373"/>
    </source>
</evidence>